<dbReference type="PRINTS" id="PR00420">
    <property type="entry name" value="RNGMNOXGNASE"/>
</dbReference>
<keyword evidence="5" id="KW-1185">Reference proteome</keyword>
<evidence type="ECO:0000256" key="2">
    <source>
        <dbReference type="ARBA" id="ARBA00023002"/>
    </source>
</evidence>
<dbReference type="SUPFAM" id="SSF51905">
    <property type="entry name" value="FAD/NAD(P)-binding domain"/>
    <property type="match status" value="1"/>
</dbReference>
<comment type="caution">
    <text evidence="4">The sequence shown here is derived from an EMBL/GenBank/DDBJ whole genome shotgun (WGS) entry which is preliminary data.</text>
</comment>
<dbReference type="PANTHER" id="PTHR13789:SF309">
    <property type="entry name" value="PUTATIVE (AFU_ORTHOLOGUE AFUA_6G14510)-RELATED"/>
    <property type="match status" value="1"/>
</dbReference>
<dbReference type="EMBL" id="JAUEDM010000004">
    <property type="protein sequence ID" value="KAK3319396.1"/>
    <property type="molecule type" value="Genomic_DNA"/>
</dbReference>
<protein>
    <submittedName>
        <fullName evidence="4">Salicylate hydroxylase</fullName>
    </submittedName>
</protein>
<dbReference type="PANTHER" id="PTHR13789">
    <property type="entry name" value="MONOOXYGENASE"/>
    <property type="match status" value="1"/>
</dbReference>
<comment type="similarity">
    <text evidence="1">Belongs to the paxM FAD-dependent monooxygenase family.</text>
</comment>
<dbReference type="Gene3D" id="3.50.50.60">
    <property type="entry name" value="FAD/NAD(P)-binding domain"/>
    <property type="match status" value="1"/>
</dbReference>
<sequence>MAPNGHPKPLRIGIVGAGLVGSATALALSRLPNVSVSAFEQSPIPREAGAWISLTPTGIKVLNNLIPHAELTAICYRPPPRGAYVTRHWRTGEVLVLRSSSESLRDEYHQARTHRHPLLKLILGHLPVGAVQYGRKVTSVDLVEGSGEVELTFDGDKTEKFDLLVTADGIYSKIRRHFFPEHVVGYKGAVAYRTIFHKALLDGIEGLHDDSGAWRADTDVVFLSEVGLDMYGVVIIRPESQEFVATLAWERSIGPKGVQRLRDFYKDWDPIISRVLERVEDMQAYPLDSGPWLKQLVLHDRIAFVGDAAHPTAGAYGAGAAMGHGDAWALYRALQATSSGDGMGSYDVPRALRIFQQARLPFLMRVEQQMAVDVVNAGYVRQAGGRDEDEWIRRFRERNAENQWLTEHDVELEVQMAVMGETLWDRK</sequence>
<proteinExistence type="inferred from homology"/>
<organism evidence="4 5">
    <name type="scientific">Apodospora peruviana</name>
    <dbReference type="NCBI Taxonomy" id="516989"/>
    <lineage>
        <taxon>Eukaryota</taxon>
        <taxon>Fungi</taxon>
        <taxon>Dikarya</taxon>
        <taxon>Ascomycota</taxon>
        <taxon>Pezizomycotina</taxon>
        <taxon>Sordariomycetes</taxon>
        <taxon>Sordariomycetidae</taxon>
        <taxon>Sordariales</taxon>
        <taxon>Lasiosphaeriaceae</taxon>
        <taxon>Apodospora</taxon>
    </lineage>
</organism>
<evidence type="ECO:0000313" key="5">
    <source>
        <dbReference type="Proteomes" id="UP001283341"/>
    </source>
</evidence>
<keyword evidence="2" id="KW-0560">Oxidoreductase</keyword>
<dbReference type="AlphaFoldDB" id="A0AAE0M4S0"/>
<reference evidence="4" key="2">
    <citation type="submission" date="2023-06" db="EMBL/GenBank/DDBJ databases">
        <authorList>
            <consortium name="Lawrence Berkeley National Laboratory"/>
            <person name="Haridas S."/>
            <person name="Hensen N."/>
            <person name="Bonometti L."/>
            <person name="Westerberg I."/>
            <person name="Brannstrom I.O."/>
            <person name="Guillou S."/>
            <person name="Cros-Aarteil S."/>
            <person name="Calhoun S."/>
            <person name="Kuo A."/>
            <person name="Mondo S."/>
            <person name="Pangilinan J."/>
            <person name="Riley R."/>
            <person name="Labutti K."/>
            <person name="Andreopoulos B."/>
            <person name="Lipzen A."/>
            <person name="Chen C."/>
            <person name="Yanf M."/>
            <person name="Daum C."/>
            <person name="Ng V."/>
            <person name="Clum A."/>
            <person name="Steindorff A."/>
            <person name="Ohm R."/>
            <person name="Martin F."/>
            <person name="Silar P."/>
            <person name="Natvig D."/>
            <person name="Lalanne C."/>
            <person name="Gautier V."/>
            <person name="Ament-Velasquez S.L."/>
            <person name="Kruys A."/>
            <person name="Hutchinson M.I."/>
            <person name="Powell A.J."/>
            <person name="Barry K."/>
            <person name="Miller A.N."/>
            <person name="Grigoriev I.V."/>
            <person name="Debuchy R."/>
            <person name="Gladieux P."/>
            <person name="Thoren M.H."/>
            <person name="Johannesson H."/>
        </authorList>
    </citation>
    <scope>NUCLEOTIDE SEQUENCE</scope>
    <source>
        <strain evidence="4">CBS 118394</strain>
    </source>
</reference>
<reference evidence="4" key="1">
    <citation type="journal article" date="2023" name="Mol. Phylogenet. Evol.">
        <title>Genome-scale phylogeny and comparative genomics of the fungal order Sordariales.</title>
        <authorList>
            <person name="Hensen N."/>
            <person name="Bonometti L."/>
            <person name="Westerberg I."/>
            <person name="Brannstrom I.O."/>
            <person name="Guillou S."/>
            <person name="Cros-Aarteil S."/>
            <person name="Calhoun S."/>
            <person name="Haridas S."/>
            <person name="Kuo A."/>
            <person name="Mondo S."/>
            <person name="Pangilinan J."/>
            <person name="Riley R."/>
            <person name="LaButti K."/>
            <person name="Andreopoulos B."/>
            <person name="Lipzen A."/>
            <person name="Chen C."/>
            <person name="Yan M."/>
            <person name="Daum C."/>
            <person name="Ng V."/>
            <person name="Clum A."/>
            <person name="Steindorff A."/>
            <person name="Ohm R.A."/>
            <person name="Martin F."/>
            <person name="Silar P."/>
            <person name="Natvig D.O."/>
            <person name="Lalanne C."/>
            <person name="Gautier V."/>
            <person name="Ament-Velasquez S.L."/>
            <person name="Kruys A."/>
            <person name="Hutchinson M.I."/>
            <person name="Powell A.J."/>
            <person name="Barry K."/>
            <person name="Miller A.N."/>
            <person name="Grigoriev I.V."/>
            <person name="Debuchy R."/>
            <person name="Gladieux P."/>
            <person name="Hiltunen Thoren M."/>
            <person name="Johannesson H."/>
        </authorList>
    </citation>
    <scope>NUCLEOTIDE SEQUENCE</scope>
    <source>
        <strain evidence="4">CBS 118394</strain>
    </source>
</reference>
<name>A0AAE0M4S0_9PEZI</name>
<dbReference type="Proteomes" id="UP001283341">
    <property type="component" value="Unassembled WGS sequence"/>
</dbReference>
<accession>A0AAE0M4S0</accession>
<dbReference type="GO" id="GO:0004497">
    <property type="term" value="F:monooxygenase activity"/>
    <property type="evidence" value="ECO:0007669"/>
    <property type="project" value="UniProtKB-KW"/>
</dbReference>
<keyword evidence="3" id="KW-0503">Monooxygenase</keyword>
<evidence type="ECO:0000256" key="1">
    <source>
        <dbReference type="ARBA" id="ARBA00007992"/>
    </source>
</evidence>
<dbReference type="InterPro" id="IPR050493">
    <property type="entry name" value="FAD-dep_Monooxygenase_BioMet"/>
</dbReference>
<gene>
    <name evidence="4" type="ORF">B0H66DRAFT_268255</name>
</gene>
<evidence type="ECO:0000256" key="3">
    <source>
        <dbReference type="ARBA" id="ARBA00023033"/>
    </source>
</evidence>
<evidence type="ECO:0000313" key="4">
    <source>
        <dbReference type="EMBL" id="KAK3319396.1"/>
    </source>
</evidence>
<dbReference type="InterPro" id="IPR036188">
    <property type="entry name" value="FAD/NAD-bd_sf"/>
</dbReference>